<evidence type="ECO:0000313" key="3">
    <source>
        <dbReference type="Proteomes" id="UP001189429"/>
    </source>
</evidence>
<dbReference type="EMBL" id="CAUYUJ010002202">
    <property type="protein sequence ID" value="CAK0799675.1"/>
    <property type="molecule type" value="Genomic_DNA"/>
</dbReference>
<dbReference type="Proteomes" id="UP001189429">
    <property type="component" value="Unassembled WGS sequence"/>
</dbReference>
<reference evidence="2" key="1">
    <citation type="submission" date="2023-10" db="EMBL/GenBank/DDBJ databases">
        <authorList>
            <person name="Chen Y."/>
            <person name="Shah S."/>
            <person name="Dougan E. K."/>
            <person name="Thang M."/>
            <person name="Chan C."/>
        </authorList>
    </citation>
    <scope>NUCLEOTIDE SEQUENCE [LARGE SCALE GENOMIC DNA]</scope>
</reference>
<feature type="compositionally biased region" description="Gly residues" evidence="1">
    <location>
        <begin position="134"/>
        <end position="143"/>
    </location>
</feature>
<evidence type="ECO:0000256" key="1">
    <source>
        <dbReference type="SAM" id="MobiDB-lite"/>
    </source>
</evidence>
<protein>
    <submittedName>
        <fullName evidence="2">Uncharacterized protein</fullName>
    </submittedName>
</protein>
<name>A0ABN9Q203_9DINO</name>
<organism evidence="2 3">
    <name type="scientific">Prorocentrum cordatum</name>
    <dbReference type="NCBI Taxonomy" id="2364126"/>
    <lineage>
        <taxon>Eukaryota</taxon>
        <taxon>Sar</taxon>
        <taxon>Alveolata</taxon>
        <taxon>Dinophyceae</taxon>
        <taxon>Prorocentrales</taxon>
        <taxon>Prorocentraceae</taxon>
        <taxon>Prorocentrum</taxon>
    </lineage>
</organism>
<gene>
    <name evidence="2" type="ORF">PCOR1329_LOCUS8037</name>
</gene>
<evidence type="ECO:0000313" key="2">
    <source>
        <dbReference type="EMBL" id="CAK0799675.1"/>
    </source>
</evidence>
<feature type="region of interest" description="Disordered" evidence="1">
    <location>
        <begin position="1"/>
        <end position="143"/>
    </location>
</feature>
<sequence length="143" mass="14545">MQPHARRVGPQILHRGAGRPRGPAGREGRQTNPGRQAARAEDGLLPLHRGRGAAAALSSRAAERAELLKPRSAPAWASGPRHRAPTAESSCGASGPDRDGGQAASPCPTVLGSGYLVGRHADVSPPASALSYRTGGGADQDGP</sequence>
<keyword evidence="3" id="KW-1185">Reference proteome</keyword>
<proteinExistence type="predicted"/>
<comment type="caution">
    <text evidence="2">The sequence shown here is derived from an EMBL/GenBank/DDBJ whole genome shotgun (WGS) entry which is preliminary data.</text>
</comment>
<accession>A0ABN9Q203</accession>